<dbReference type="GeneID" id="25914496"/>
<dbReference type="Proteomes" id="UP000054560">
    <property type="component" value="Unassembled WGS sequence"/>
</dbReference>
<dbReference type="AlphaFoldDB" id="A0A0L0F9Q5"/>
<reference evidence="1 2" key="1">
    <citation type="submission" date="2011-02" db="EMBL/GenBank/DDBJ databases">
        <title>The Genome Sequence of Sphaeroforma arctica JP610.</title>
        <authorList>
            <consortium name="The Broad Institute Genome Sequencing Platform"/>
            <person name="Russ C."/>
            <person name="Cuomo C."/>
            <person name="Young S.K."/>
            <person name="Zeng Q."/>
            <person name="Gargeya S."/>
            <person name="Alvarado L."/>
            <person name="Berlin A."/>
            <person name="Chapman S.B."/>
            <person name="Chen Z."/>
            <person name="Freedman E."/>
            <person name="Gellesch M."/>
            <person name="Goldberg J."/>
            <person name="Griggs A."/>
            <person name="Gujja S."/>
            <person name="Heilman E."/>
            <person name="Heiman D."/>
            <person name="Howarth C."/>
            <person name="Mehta T."/>
            <person name="Neiman D."/>
            <person name="Pearson M."/>
            <person name="Roberts A."/>
            <person name="Saif S."/>
            <person name="Shea T."/>
            <person name="Shenoy N."/>
            <person name="Sisk P."/>
            <person name="Stolte C."/>
            <person name="Sykes S."/>
            <person name="White J."/>
            <person name="Yandava C."/>
            <person name="Burger G."/>
            <person name="Gray M.W."/>
            <person name="Holland P.W.H."/>
            <person name="King N."/>
            <person name="Lang F.B.F."/>
            <person name="Roger A.J."/>
            <person name="Ruiz-Trillo I."/>
            <person name="Haas B."/>
            <person name="Nusbaum C."/>
            <person name="Birren B."/>
        </authorList>
    </citation>
    <scope>NUCLEOTIDE SEQUENCE [LARGE SCALE GENOMIC DNA]</scope>
    <source>
        <strain evidence="1 2">JP610</strain>
    </source>
</reference>
<dbReference type="RefSeq" id="XP_014147356.1">
    <property type="nucleotide sequence ID" value="XM_014291881.1"/>
</dbReference>
<name>A0A0L0F9Q5_9EUKA</name>
<accession>A0A0L0F9Q5</accession>
<proteinExistence type="predicted"/>
<organism evidence="1 2">
    <name type="scientific">Sphaeroforma arctica JP610</name>
    <dbReference type="NCBI Taxonomy" id="667725"/>
    <lineage>
        <taxon>Eukaryota</taxon>
        <taxon>Ichthyosporea</taxon>
        <taxon>Ichthyophonida</taxon>
        <taxon>Sphaeroforma</taxon>
    </lineage>
</organism>
<evidence type="ECO:0000313" key="1">
    <source>
        <dbReference type="EMBL" id="KNC73454.1"/>
    </source>
</evidence>
<gene>
    <name evidence="1" type="ORF">SARC_13992</name>
</gene>
<keyword evidence="2" id="KW-1185">Reference proteome</keyword>
<evidence type="ECO:0000313" key="2">
    <source>
        <dbReference type="Proteomes" id="UP000054560"/>
    </source>
</evidence>
<protein>
    <submittedName>
        <fullName evidence="1">Uncharacterized protein</fullName>
    </submittedName>
</protein>
<dbReference type="EMBL" id="KQ245600">
    <property type="protein sequence ID" value="KNC73454.1"/>
    <property type="molecule type" value="Genomic_DNA"/>
</dbReference>
<sequence>MSQFHVQIAPSRKEVGLFLEHKTRTNPVTDDAAIAKTLPRINFIGAFKARLNGHEPTFNISFIISGVIP</sequence>